<dbReference type="Proteomes" id="UP000656077">
    <property type="component" value="Unassembled WGS sequence"/>
</dbReference>
<keyword evidence="1" id="KW-0812">Transmembrane</keyword>
<keyword evidence="1" id="KW-1133">Transmembrane helix</keyword>
<evidence type="ECO:0000256" key="1">
    <source>
        <dbReference type="SAM" id="Phobius"/>
    </source>
</evidence>
<gene>
    <name evidence="2" type="ORF">GKZ28_08405</name>
</gene>
<evidence type="ECO:0000313" key="3">
    <source>
        <dbReference type="Proteomes" id="UP000656077"/>
    </source>
</evidence>
<organism evidence="2 3">
    <name type="scientific">Clostridium chromiireducens</name>
    <dbReference type="NCBI Taxonomy" id="225345"/>
    <lineage>
        <taxon>Bacteria</taxon>
        <taxon>Bacillati</taxon>
        <taxon>Bacillota</taxon>
        <taxon>Clostridia</taxon>
        <taxon>Eubacteriales</taxon>
        <taxon>Clostridiaceae</taxon>
        <taxon>Clostridium</taxon>
    </lineage>
</organism>
<evidence type="ECO:0000313" key="2">
    <source>
        <dbReference type="EMBL" id="MVX63716.1"/>
    </source>
</evidence>
<name>A0A964RLE2_9CLOT</name>
<dbReference type="AlphaFoldDB" id="A0A964RLE2"/>
<protein>
    <submittedName>
        <fullName evidence="2">Uncharacterized protein</fullName>
    </submittedName>
</protein>
<comment type="caution">
    <text evidence="2">The sequence shown here is derived from an EMBL/GenBank/DDBJ whole genome shotgun (WGS) entry which is preliminary data.</text>
</comment>
<sequence>MSEFVQYLLIITIFLGFLFALLCEYSIRVKDKDKEFTATIDNCSDNEKK</sequence>
<accession>A0A964RLE2</accession>
<dbReference type="EMBL" id="WSRQ01000010">
    <property type="protein sequence ID" value="MVX63716.1"/>
    <property type="molecule type" value="Genomic_DNA"/>
</dbReference>
<dbReference type="RefSeq" id="WP_160358811.1">
    <property type="nucleotide sequence ID" value="NZ_WSRQ01000010.1"/>
</dbReference>
<feature type="transmembrane region" description="Helical" evidence="1">
    <location>
        <begin position="6"/>
        <end position="27"/>
    </location>
</feature>
<proteinExistence type="predicted"/>
<keyword evidence="1" id="KW-0472">Membrane</keyword>
<reference evidence="2" key="1">
    <citation type="submission" date="2019-12" db="EMBL/GenBank/DDBJ databases">
        <title>Microbes associate with the intestines of laboratory mice.</title>
        <authorList>
            <person name="Navarre W."/>
            <person name="Wong E."/>
        </authorList>
    </citation>
    <scope>NUCLEOTIDE SEQUENCE</scope>
    <source>
        <strain evidence="2">NM79_F5</strain>
    </source>
</reference>